<proteinExistence type="inferred from homology"/>
<comment type="similarity">
    <text evidence="1">Belongs to the histone H2B family.</text>
</comment>
<protein>
    <submittedName>
        <fullName evidence="3">Uncharacterized protein</fullName>
    </submittedName>
</protein>
<dbReference type="EMBL" id="JABTTQ020000012">
    <property type="protein sequence ID" value="KAK6144288.1"/>
    <property type="molecule type" value="Genomic_DNA"/>
</dbReference>
<feature type="compositionally biased region" description="Basic residues" evidence="2">
    <location>
        <begin position="96"/>
        <end position="114"/>
    </location>
</feature>
<accession>A0ABR0WBQ6</accession>
<evidence type="ECO:0000256" key="1">
    <source>
        <dbReference type="ARBA" id="ARBA00006846"/>
    </source>
</evidence>
<sequence length="230" mass="25552">MAPKRRSGRSVKTVTTTKKVVEETVQVVVTPGAEDRVELLSSSTKENKNVEISTSSPHEEQHHITKTIPIHEENDDDEDETQPASEPETAPTPPRKERRRLSRRSRKPQYRRNPGRGNPENVAVKRRRAAVDGGGEGYKRYVFKVMKQVHPEMGISSKAMTVINNLMGIYSRGWRRRRRGCRNTHGGARCRRGGTRGGEAGAAGELGKHAIAEGTKAVTNYVSYVSGKKA</sequence>
<dbReference type="SMART" id="SM00427">
    <property type="entry name" value="H2B"/>
    <property type="match status" value="1"/>
</dbReference>
<evidence type="ECO:0000313" key="3">
    <source>
        <dbReference type="EMBL" id="KAK6144288.1"/>
    </source>
</evidence>
<evidence type="ECO:0000313" key="4">
    <source>
        <dbReference type="Proteomes" id="UP001318860"/>
    </source>
</evidence>
<dbReference type="Proteomes" id="UP001318860">
    <property type="component" value="Unassembled WGS sequence"/>
</dbReference>
<dbReference type="SUPFAM" id="SSF47113">
    <property type="entry name" value="Histone-fold"/>
    <property type="match status" value="1"/>
</dbReference>
<organism evidence="3 4">
    <name type="scientific">Rehmannia glutinosa</name>
    <name type="common">Chinese foxglove</name>
    <dbReference type="NCBI Taxonomy" id="99300"/>
    <lineage>
        <taxon>Eukaryota</taxon>
        <taxon>Viridiplantae</taxon>
        <taxon>Streptophyta</taxon>
        <taxon>Embryophyta</taxon>
        <taxon>Tracheophyta</taxon>
        <taxon>Spermatophyta</taxon>
        <taxon>Magnoliopsida</taxon>
        <taxon>eudicotyledons</taxon>
        <taxon>Gunneridae</taxon>
        <taxon>Pentapetalae</taxon>
        <taxon>asterids</taxon>
        <taxon>lamiids</taxon>
        <taxon>Lamiales</taxon>
        <taxon>Orobanchaceae</taxon>
        <taxon>Rehmannieae</taxon>
        <taxon>Rehmannia</taxon>
    </lineage>
</organism>
<feature type="region of interest" description="Disordered" evidence="2">
    <location>
        <begin position="31"/>
        <end position="128"/>
    </location>
</feature>
<dbReference type="PRINTS" id="PR00621">
    <property type="entry name" value="HISTONEH2B"/>
</dbReference>
<comment type="caution">
    <text evidence="3">The sequence shown here is derived from an EMBL/GenBank/DDBJ whole genome shotgun (WGS) entry which is preliminary data.</text>
</comment>
<evidence type="ECO:0000256" key="2">
    <source>
        <dbReference type="SAM" id="MobiDB-lite"/>
    </source>
</evidence>
<keyword evidence="4" id="KW-1185">Reference proteome</keyword>
<gene>
    <name evidence="3" type="ORF">DH2020_021108</name>
</gene>
<dbReference type="Gene3D" id="1.10.20.10">
    <property type="entry name" value="Histone, subunit A"/>
    <property type="match status" value="1"/>
</dbReference>
<feature type="compositionally biased region" description="Polar residues" evidence="2">
    <location>
        <begin position="40"/>
        <end position="56"/>
    </location>
</feature>
<dbReference type="InterPro" id="IPR000558">
    <property type="entry name" value="Histone_H2B"/>
</dbReference>
<dbReference type="PANTHER" id="PTHR23428">
    <property type="entry name" value="HISTONE H2B"/>
    <property type="match status" value="1"/>
</dbReference>
<name>A0ABR0WBQ6_REHGL</name>
<dbReference type="InterPro" id="IPR009072">
    <property type="entry name" value="Histone-fold"/>
</dbReference>
<reference evidence="3 4" key="1">
    <citation type="journal article" date="2021" name="Comput. Struct. Biotechnol. J.">
        <title>De novo genome assembly of the potent medicinal plant Rehmannia glutinosa using nanopore technology.</title>
        <authorList>
            <person name="Ma L."/>
            <person name="Dong C."/>
            <person name="Song C."/>
            <person name="Wang X."/>
            <person name="Zheng X."/>
            <person name="Niu Y."/>
            <person name="Chen S."/>
            <person name="Feng W."/>
        </authorList>
    </citation>
    <scope>NUCLEOTIDE SEQUENCE [LARGE SCALE GENOMIC DNA]</scope>
    <source>
        <strain evidence="3">DH-2019</strain>
    </source>
</reference>